<dbReference type="EMBL" id="BX293980">
    <property type="protein sequence ID" value="CAE77534.1"/>
    <property type="molecule type" value="Genomic_DNA"/>
</dbReference>
<gene>
    <name evidence="1" type="ordered locus">MSC_0924</name>
</gene>
<dbReference type="KEGG" id="mmy:MSC_0924"/>
<sequence length="310" mass="36712">MDILEMEFYYERENNMFKLKKSLSLILLSIFPILSFAAISCSNNKNQNINNLSIKKDEKKDSWNQFVQHEYVNQILSIAFNDDNEKIKKYKEEQFNINDKEMLFTLNKYLTYANNINAGYGNDRYGITDKDPYPTREYGNKLYDFFNKNLLWTLYNLDKFNFVLYDVYNGFNGNVSKIGEEAEKNAVDYGLFKKIHSNNISQFAITKRNSTITKLVYYNFYLLTEDWNILEINIEKNPDKFEFIAYTNIYPRLTKNKLDREVFILDEYANAALSVAKDRTSQAMNNFNAKFGGKPLRYVMFEVNSKYLNK</sequence>
<name>Q6MS56_MYCMS</name>
<evidence type="ECO:0000313" key="1">
    <source>
        <dbReference type="EMBL" id="CAE77534.1"/>
    </source>
</evidence>
<dbReference type="InterPro" id="IPR027593">
    <property type="entry name" value="Aro_clust"/>
</dbReference>
<evidence type="ECO:0000313" key="2">
    <source>
        <dbReference type="Proteomes" id="UP000001016"/>
    </source>
</evidence>
<dbReference type="NCBIfam" id="TIGR04313">
    <property type="entry name" value="aro_clust_Mycop"/>
    <property type="match status" value="1"/>
</dbReference>
<dbReference type="eggNOG" id="ENOG50349EE">
    <property type="taxonomic scope" value="Bacteria"/>
</dbReference>
<reference evidence="1 2" key="1">
    <citation type="journal article" date="2004" name="Genome Res.">
        <title>The genome sequence of Mycoplasma mycoides subsp. mycoides SC type strain PG1T, the causative agent of contagious bovine pleuropneumonia (CBPP).</title>
        <authorList>
            <person name="Westberg J."/>
            <person name="Persson A."/>
            <person name="Holmberg A."/>
            <person name="Goesmann A."/>
            <person name="Lundeberg J."/>
            <person name="Johansson K.-E."/>
            <person name="Pettersson B."/>
            <person name="Uhlen M."/>
        </authorList>
    </citation>
    <scope>NUCLEOTIDE SEQUENCE [LARGE SCALE GENOMIC DNA]</scope>
    <source>
        <strain evidence="1 2">PG1</strain>
    </source>
</reference>
<dbReference type="HOGENOM" id="CLU_077130_0_0_14"/>
<accession>Q6MS56</accession>
<keyword evidence="2" id="KW-1185">Reference proteome</keyword>
<dbReference type="Proteomes" id="UP000001016">
    <property type="component" value="Chromosome"/>
</dbReference>
<organism evidence="1 2">
    <name type="scientific">Mycoplasma mycoides subsp. mycoides SC (strain CCUG 32753 / NCTC 10114 / PG1)</name>
    <dbReference type="NCBI Taxonomy" id="272632"/>
    <lineage>
        <taxon>Bacteria</taxon>
        <taxon>Bacillati</taxon>
        <taxon>Mycoplasmatota</taxon>
        <taxon>Mollicutes</taxon>
        <taxon>Mycoplasmataceae</taxon>
        <taxon>Mycoplasma</taxon>
    </lineage>
</organism>
<dbReference type="AlphaFoldDB" id="Q6MS56"/>
<protein>
    <submittedName>
        <fullName evidence="1">Hypothetical prolipoprotein</fullName>
    </submittedName>
</protein>
<dbReference type="STRING" id="272632.MSC_0924"/>
<dbReference type="PATRIC" id="fig|272632.4.peg.1000"/>
<proteinExistence type="predicted"/>